<evidence type="ECO:0000256" key="14">
    <source>
        <dbReference type="PIRSR" id="PIRSR000130-1"/>
    </source>
</evidence>
<accession>A0A7V3ZTB7</accession>
<keyword evidence="10 13" id="KW-0520">NAD</keyword>
<dbReference type="InterPro" id="IPR046342">
    <property type="entry name" value="CBS_dom_sf"/>
</dbReference>
<dbReference type="InterPro" id="IPR013785">
    <property type="entry name" value="Aldolase_TIM"/>
</dbReference>
<dbReference type="CDD" id="cd00381">
    <property type="entry name" value="IMPDH"/>
    <property type="match status" value="1"/>
</dbReference>
<evidence type="ECO:0000256" key="17">
    <source>
        <dbReference type="PROSITE-ProRule" id="PRU00703"/>
    </source>
</evidence>
<dbReference type="PROSITE" id="PS51371">
    <property type="entry name" value="CBS"/>
    <property type="match status" value="2"/>
</dbReference>
<keyword evidence="9 13" id="KW-0560">Oxidoreductase</keyword>
<comment type="catalytic activity">
    <reaction evidence="12 13 19">
        <text>IMP + NAD(+) + H2O = XMP + NADH + H(+)</text>
        <dbReference type="Rhea" id="RHEA:11708"/>
        <dbReference type="ChEBI" id="CHEBI:15377"/>
        <dbReference type="ChEBI" id="CHEBI:15378"/>
        <dbReference type="ChEBI" id="CHEBI:57464"/>
        <dbReference type="ChEBI" id="CHEBI:57540"/>
        <dbReference type="ChEBI" id="CHEBI:57945"/>
        <dbReference type="ChEBI" id="CHEBI:58053"/>
        <dbReference type="EC" id="1.1.1.205"/>
    </reaction>
</comment>
<evidence type="ECO:0000256" key="2">
    <source>
        <dbReference type="ARBA" id="ARBA00005502"/>
    </source>
</evidence>
<dbReference type="PROSITE" id="PS00487">
    <property type="entry name" value="IMP_DH_GMP_RED"/>
    <property type="match status" value="1"/>
</dbReference>
<dbReference type="FunFam" id="3.20.20.70:FF:000003">
    <property type="entry name" value="GMP reductase"/>
    <property type="match status" value="1"/>
</dbReference>
<dbReference type="Pfam" id="PF00478">
    <property type="entry name" value="IMPDH"/>
    <property type="match status" value="1"/>
</dbReference>
<evidence type="ECO:0000313" key="21">
    <source>
        <dbReference type="EMBL" id="HGK53947.1"/>
    </source>
</evidence>
<dbReference type="AlphaFoldDB" id="A0A7V3ZTB7"/>
<reference evidence="21" key="1">
    <citation type="journal article" date="2020" name="mSystems">
        <title>Genome- and Community-Level Interaction Insights into Carbon Utilization and Element Cycling Functions of Hydrothermarchaeota in Hydrothermal Sediment.</title>
        <authorList>
            <person name="Zhou Z."/>
            <person name="Liu Y."/>
            <person name="Xu W."/>
            <person name="Pan J."/>
            <person name="Luo Z.H."/>
            <person name="Li M."/>
        </authorList>
    </citation>
    <scope>NUCLEOTIDE SEQUENCE [LARGE SCALE GENOMIC DNA]</scope>
    <source>
        <strain evidence="21">SpSt-695</strain>
    </source>
</reference>
<feature type="binding site" evidence="13">
    <location>
        <begin position="383"/>
        <end position="387"/>
    </location>
    <ligand>
        <name>IMP</name>
        <dbReference type="ChEBI" id="CHEBI:58053"/>
    </ligand>
</feature>
<dbReference type="Gene3D" id="3.20.20.70">
    <property type="entry name" value="Aldolase class I"/>
    <property type="match status" value="1"/>
</dbReference>
<protein>
    <recommendedName>
        <fullName evidence="13 19">Inosine-5'-monophosphate dehydrogenase</fullName>
        <shortName evidence="13">IMP dehydrogenase</shortName>
        <shortName evidence="13">IMPD</shortName>
        <shortName evidence="13">IMPDH</shortName>
        <ecNumber evidence="13 19">1.1.1.205</ecNumber>
    </recommendedName>
</protein>
<evidence type="ECO:0000256" key="11">
    <source>
        <dbReference type="ARBA" id="ARBA00023122"/>
    </source>
</evidence>
<evidence type="ECO:0000256" key="15">
    <source>
        <dbReference type="PIRSR" id="PIRSR000130-3"/>
    </source>
</evidence>
<dbReference type="SUPFAM" id="SSF51412">
    <property type="entry name" value="Inosine monophosphate dehydrogenase (IMPDH)"/>
    <property type="match status" value="1"/>
</dbReference>
<comment type="caution">
    <text evidence="21">The sequence shown here is derived from an EMBL/GenBank/DDBJ whole genome shotgun (WGS) entry which is preliminary data.</text>
</comment>
<keyword evidence="11 17" id="KW-0129">CBS domain</keyword>
<keyword evidence="8 13" id="KW-0630">Potassium</keyword>
<feature type="active site" description="Proton acceptor" evidence="13 14">
    <location>
        <position position="399"/>
    </location>
</feature>
<comment type="activity regulation">
    <text evidence="13">Mycophenolic acid (MPA) is a non-competitive inhibitor that prevents formation of the closed enzyme conformation by binding to the same site as the amobile flap. In contrast, mizoribine monophosphate (MZP) is a competitive inhibitor that induces the closed conformation. MPA is a potent inhibitor of mammalian IMPDHs but a poor inhibitor of the bacterial enzymes. MZP is a more potent inhibitor of bacterial IMPDH.</text>
</comment>
<feature type="binding site" evidence="13">
    <location>
        <begin position="359"/>
        <end position="360"/>
    </location>
    <ligand>
        <name>IMP</name>
        <dbReference type="ChEBI" id="CHEBI:58053"/>
    </ligand>
</feature>
<dbReference type="GO" id="GO:0006183">
    <property type="term" value="P:GTP biosynthetic process"/>
    <property type="evidence" value="ECO:0007669"/>
    <property type="project" value="TreeGrafter"/>
</dbReference>
<evidence type="ECO:0000256" key="1">
    <source>
        <dbReference type="ARBA" id="ARBA00001958"/>
    </source>
</evidence>
<evidence type="ECO:0000256" key="6">
    <source>
        <dbReference type="ARBA" id="ARBA00022749"/>
    </source>
</evidence>
<feature type="domain" description="CBS" evidence="20">
    <location>
        <begin position="153"/>
        <end position="209"/>
    </location>
</feature>
<proteinExistence type="inferred from homology"/>
<dbReference type="GO" id="GO:0000166">
    <property type="term" value="F:nucleotide binding"/>
    <property type="evidence" value="ECO:0007669"/>
    <property type="project" value="UniProtKB-UniRule"/>
</dbReference>
<sequence length="485" mass="53425">MKKNMRLGLTFDDVLLVPKKSYVLPKEVDVSTKFSKNISLKIPFVSAAMDTVTESEMAIAMAKEGGIGVIHRNLTPDEQSKEVLKVKRSESWIILNPFTLSPDDTVHKAKKMMKELSISGFPIVNKEGKLVGIVTRRDLAFLEKSNIKINKIMKRNVITAYEGIGIKEAHKILLKNRIEKLPIIDKNGFLKGLITLKDLLKKLEHPTASLDERGRLRVAAAIGTGKDFEERLEKLLKAEVDAIVIDTAHAHSKRVLDVAQYIKKNYPDLELVVGNVATEEACKELVKIGVDAVKVGIGPGSICTTRVIAGIGVPQLTAIIDSAKVLRKYKIPLIADGGIKYSGDIVKALAAGADTVMMGNLLAGTDESPGELVLYQGKRYKVYRAMGSVSAMKLGSKDRYFQEEYTKFVPEGVEGIVSYKGPVSEVIYQLLGGLKAGLGYVGARNLKELRKKAEFIRITPFGLRESHPHSITITKEAPNYEPQKF</sequence>
<evidence type="ECO:0000256" key="8">
    <source>
        <dbReference type="ARBA" id="ARBA00022958"/>
    </source>
</evidence>
<evidence type="ECO:0000256" key="10">
    <source>
        <dbReference type="ARBA" id="ARBA00023027"/>
    </source>
</evidence>
<dbReference type="InterPro" id="IPR015875">
    <property type="entry name" value="IMP_DH/GMP_Rdtase_CS"/>
</dbReference>
<evidence type="ECO:0000256" key="5">
    <source>
        <dbReference type="ARBA" id="ARBA00022737"/>
    </source>
</evidence>
<feature type="binding site" evidence="15">
    <location>
        <begin position="246"/>
        <end position="248"/>
    </location>
    <ligand>
        <name>NAD(+)</name>
        <dbReference type="ChEBI" id="CHEBI:57540"/>
    </ligand>
</feature>
<keyword evidence="7 13" id="KW-0658">Purine biosynthesis</keyword>
<keyword evidence="4 13" id="KW-0479">Metal-binding</keyword>
<comment type="pathway">
    <text evidence="13 19">Purine metabolism; XMP biosynthesis via de novo pathway; XMP from IMP: step 1/1.</text>
</comment>
<evidence type="ECO:0000256" key="3">
    <source>
        <dbReference type="ARBA" id="ARBA00011881"/>
    </source>
</evidence>
<dbReference type="GO" id="GO:0046872">
    <property type="term" value="F:metal ion binding"/>
    <property type="evidence" value="ECO:0007669"/>
    <property type="project" value="UniProtKB-UniRule"/>
</dbReference>
<dbReference type="CDD" id="cd04601">
    <property type="entry name" value="CBS_pair_IMPDH"/>
    <property type="match status" value="1"/>
</dbReference>
<organism evidence="21">
    <name type="scientific">candidate division WOR-3 bacterium</name>
    <dbReference type="NCBI Taxonomy" id="2052148"/>
    <lineage>
        <taxon>Bacteria</taxon>
        <taxon>Bacteria division WOR-3</taxon>
    </lineage>
</organism>
<evidence type="ECO:0000256" key="4">
    <source>
        <dbReference type="ARBA" id="ARBA00022723"/>
    </source>
</evidence>
<dbReference type="GO" id="GO:0003938">
    <property type="term" value="F:IMP dehydrogenase activity"/>
    <property type="evidence" value="ECO:0007669"/>
    <property type="project" value="UniProtKB-UniRule"/>
</dbReference>
<comment type="caution">
    <text evidence="13">Lacks conserved residue(s) required for the propagation of feature annotation.</text>
</comment>
<feature type="binding site" evidence="13">
    <location>
        <begin position="336"/>
        <end position="338"/>
    </location>
    <ligand>
        <name>IMP</name>
        <dbReference type="ChEBI" id="CHEBI:58053"/>
    </ligand>
</feature>
<feature type="binding site" description="in other chain" evidence="13 16">
    <location>
        <position position="300"/>
    </location>
    <ligand>
        <name>K(+)</name>
        <dbReference type="ChEBI" id="CHEBI:29103"/>
        <note>ligand shared between two tetrameric partners</note>
    </ligand>
</feature>
<feature type="binding site" description="in other chain" evidence="13 16">
    <location>
        <position position="303"/>
    </location>
    <ligand>
        <name>K(+)</name>
        <dbReference type="ChEBI" id="CHEBI:29103"/>
        <note>ligand shared between two tetrameric partners</note>
    </ligand>
</feature>
<name>A0A7V3ZTB7_UNCW3</name>
<feature type="binding site" evidence="13">
    <location>
        <position position="411"/>
    </location>
    <ligand>
        <name>IMP</name>
        <dbReference type="ChEBI" id="CHEBI:58053"/>
    </ligand>
</feature>
<dbReference type="UniPathway" id="UPA00601">
    <property type="reaction ID" value="UER00295"/>
</dbReference>
<dbReference type="EMBL" id="DTDP01000128">
    <property type="protein sequence ID" value="HGK53947.1"/>
    <property type="molecule type" value="Genomic_DNA"/>
</dbReference>
<comment type="subunit">
    <text evidence="3 13">Homotetramer.</text>
</comment>
<dbReference type="SMART" id="SM01240">
    <property type="entry name" value="IMPDH"/>
    <property type="match status" value="1"/>
</dbReference>
<dbReference type="InterPro" id="IPR000644">
    <property type="entry name" value="CBS_dom"/>
</dbReference>
<evidence type="ECO:0000259" key="20">
    <source>
        <dbReference type="PROSITE" id="PS51371"/>
    </source>
</evidence>
<comment type="similarity">
    <text evidence="2 13 18">Belongs to the IMPDH/GMPR family.</text>
</comment>
<dbReference type="SMART" id="SM00116">
    <property type="entry name" value="CBS"/>
    <property type="match status" value="2"/>
</dbReference>
<dbReference type="NCBIfam" id="TIGR01302">
    <property type="entry name" value="IMP_dehydrog"/>
    <property type="match status" value="1"/>
</dbReference>
<evidence type="ECO:0000256" key="16">
    <source>
        <dbReference type="PIRSR" id="PIRSR000130-4"/>
    </source>
</evidence>
<evidence type="ECO:0000256" key="13">
    <source>
        <dbReference type="HAMAP-Rule" id="MF_01964"/>
    </source>
</evidence>
<dbReference type="EC" id="1.1.1.205" evidence="13 19"/>
<evidence type="ECO:0000256" key="9">
    <source>
        <dbReference type="ARBA" id="ARBA00023002"/>
    </source>
</evidence>
<feature type="binding site" evidence="13">
    <location>
        <position position="467"/>
    </location>
    <ligand>
        <name>K(+)</name>
        <dbReference type="ChEBI" id="CHEBI:29103"/>
        <note>ligand shared between two tetrameric partners</note>
    </ligand>
</feature>
<evidence type="ECO:0000256" key="12">
    <source>
        <dbReference type="ARBA" id="ARBA00048028"/>
    </source>
</evidence>
<evidence type="ECO:0000256" key="19">
    <source>
        <dbReference type="RuleBase" id="RU003928"/>
    </source>
</evidence>
<feature type="binding site" evidence="13 15">
    <location>
        <begin position="296"/>
        <end position="298"/>
    </location>
    <ligand>
        <name>NAD(+)</name>
        <dbReference type="ChEBI" id="CHEBI:57540"/>
    </ligand>
</feature>
<feature type="binding site" evidence="13">
    <location>
        <position position="465"/>
    </location>
    <ligand>
        <name>K(+)</name>
        <dbReference type="ChEBI" id="CHEBI:29103"/>
        <note>ligand shared between two tetrameric partners</note>
    </ligand>
</feature>
<feature type="binding site" evidence="13">
    <location>
        <position position="246"/>
    </location>
    <ligand>
        <name>NAD(+)</name>
        <dbReference type="ChEBI" id="CHEBI:57540"/>
    </ligand>
</feature>
<dbReference type="GO" id="GO:0006177">
    <property type="term" value="P:GMP biosynthetic process"/>
    <property type="evidence" value="ECO:0007669"/>
    <property type="project" value="UniProtKB-UniRule"/>
</dbReference>
<feature type="domain" description="CBS" evidence="20">
    <location>
        <begin position="93"/>
        <end position="149"/>
    </location>
</feature>
<dbReference type="InterPro" id="IPR001093">
    <property type="entry name" value="IMP_DH_GMPRt"/>
</dbReference>
<comment type="cofactor">
    <cofactor evidence="1 13">
        <name>K(+)</name>
        <dbReference type="ChEBI" id="CHEBI:29103"/>
    </cofactor>
</comment>
<feature type="binding site" description="in other chain" evidence="13 16">
    <location>
        <position position="298"/>
    </location>
    <ligand>
        <name>K(+)</name>
        <dbReference type="ChEBI" id="CHEBI:29103"/>
        <note>ligand shared between two tetrameric partners</note>
    </ligand>
</feature>
<gene>
    <name evidence="13 21" type="primary">guaB</name>
    <name evidence="21" type="ORF">ENU72_02865</name>
</gene>
<keyword evidence="6 13" id="KW-0332">GMP biosynthesis</keyword>
<comment type="function">
    <text evidence="13">Catalyzes the conversion of inosine 5'-phosphate (IMP) to xanthosine 5'-phosphate (XMP), the first committed and rate-limiting step in the de novo synthesis of guanine nucleotides, and therefore plays an important role in the regulation of cell growth.</text>
</comment>
<dbReference type="PIRSF" id="PIRSF000130">
    <property type="entry name" value="IMPDH"/>
    <property type="match status" value="1"/>
</dbReference>
<feature type="active site" description="Thioimidate intermediate" evidence="13 14">
    <location>
        <position position="303"/>
    </location>
</feature>
<dbReference type="PANTHER" id="PTHR11911:SF111">
    <property type="entry name" value="INOSINE-5'-MONOPHOSPHATE DEHYDROGENASE"/>
    <property type="match status" value="1"/>
</dbReference>
<evidence type="ECO:0000256" key="7">
    <source>
        <dbReference type="ARBA" id="ARBA00022755"/>
    </source>
</evidence>
<evidence type="ECO:0000256" key="18">
    <source>
        <dbReference type="RuleBase" id="RU003927"/>
    </source>
</evidence>
<dbReference type="InterPro" id="IPR005990">
    <property type="entry name" value="IMP_DH"/>
</dbReference>
<feature type="binding site" evidence="13">
    <location>
        <position position="301"/>
    </location>
    <ligand>
        <name>IMP</name>
        <dbReference type="ChEBI" id="CHEBI:58053"/>
    </ligand>
</feature>
<dbReference type="Pfam" id="PF00571">
    <property type="entry name" value="CBS"/>
    <property type="match status" value="2"/>
</dbReference>
<dbReference type="HAMAP" id="MF_01964">
    <property type="entry name" value="IMPDH"/>
    <property type="match status" value="1"/>
</dbReference>
<dbReference type="SUPFAM" id="SSF54631">
    <property type="entry name" value="CBS-domain pair"/>
    <property type="match status" value="1"/>
</dbReference>
<keyword evidence="5" id="KW-0677">Repeat</keyword>
<dbReference type="PANTHER" id="PTHR11911">
    <property type="entry name" value="INOSINE-5-MONOPHOSPHATE DEHYDROGENASE RELATED"/>
    <property type="match status" value="1"/>
</dbReference>
<feature type="binding site" evidence="13">
    <location>
        <position position="466"/>
    </location>
    <ligand>
        <name>K(+)</name>
        <dbReference type="ChEBI" id="CHEBI:29103"/>
        <note>ligand shared between two tetrameric partners</note>
    </ligand>
</feature>